<evidence type="ECO:0000313" key="2">
    <source>
        <dbReference type="Proteomes" id="UP000184526"/>
    </source>
</evidence>
<dbReference type="AlphaFoldDB" id="A0A1M5YLB6"/>
<protein>
    <submittedName>
        <fullName evidence="1">Uncharacterized protein</fullName>
    </submittedName>
</protein>
<evidence type="ECO:0000313" key="1">
    <source>
        <dbReference type="EMBL" id="SHI12333.1"/>
    </source>
</evidence>
<dbReference type="RefSeq" id="WP_072832817.1">
    <property type="nucleotide sequence ID" value="NZ_FQXP01000017.1"/>
</dbReference>
<name>A0A1M5YLB6_9CLOT</name>
<accession>A0A1M5YLB6</accession>
<keyword evidence="2" id="KW-1185">Reference proteome</keyword>
<organism evidence="1 2">
    <name type="scientific">Clostridium collagenovorans DSM 3089</name>
    <dbReference type="NCBI Taxonomy" id="1121306"/>
    <lineage>
        <taxon>Bacteria</taxon>
        <taxon>Bacillati</taxon>
        <taxon>Bacillota</taxon>
        <taxon>Clostridia</taxon>
        <taxon>Eubacteriales</taxon>
        <taxon>Clostridiaceae</taxon>
        <taxon>Clostridium</taxon>
    </lineage>
</organism>
<reference evidence="1 2" key="1">
    <citation type="submission" date="2016-11" db="EMBL/GenBank/DDBJ databases">
        <authorList>
            <person name="Jaros S."/>
            <person name="Januszkiewicz K."/>
            <person name="Wedrychowicz H."/>
        </authorList>
    </citation>
    <scope>NUCLEOTIDE SEQUENCE [LARGE SCALE GENOMIC DNA]</scope>
    <source>
        <strain evidence="1 2">DSM 3089</strain>
    </source>
</reference>
<sequence>MNLKDLFKRFSKEKKDKTDYIVFIKDARVNKFNEYALIEAKDELEAKEVFGKNIMVKDEDFLTNYVYDRAVNMALPSIFFRDDKGHFLDGHGQYRKGLKGDYIQESFDKNIEKFFKGNNTYIALYKEFYYNRNNTKVHFPDDMILHIFVNGEYCELQIESIERLNIFIE</sequence>
<dbReference type="Proteomes" id="UP000184526">
    <property type="component" value="Unassembled WGS sequence"/>
</dbReference>
<gene>
    <name evidence="1" type="ORF">SAMN02745196_03017</name>
</gene>
<proteinExistence type="predicted"/>
<dbReference type="EMBL" id="FQXP01000017">
    <property type="protein sequence ID" value="SHI12333.1"/>
    <property type="molecule type" value="Genomic_DNA"/>
</dbReference>